<evidence type="ECO:0000256" key="5">
    <source>
        <dbReference type="ARBA" id="ARBA00022553"/>
    </source>
</evidence>
<comment type="caution">
    <text evidence="14">The sequence shown here is derived from an EMBL/GenBank/DDBJ whole genome shotgun (WGS) entry which is preliminary data.</text>
</comment>
<keyword evidence="10" id="KW-0902">Two-component regulatory system</keyword>
<dbReference type="Pfam" id="PF00512">
    <property type="entry name" value="HisKA"/>
    <property type="match status" value="1"/>
</dbReference>
<dbReference type="Gene3D" id="1.10.287.130">
    <property type="match status" value="1"/>
</dbReference>
<evidence type="ECO:0000256" key="1">
    <source>
        <dbReference type="ARBA" id="ARBA00000085"/>
    </source>
</evidence>
<dbReference type="InterPro" id="IPR005467">
    <property type="entry name" value="His_kinase_dom"/>
</dbReference>
<dbReference type="CDD" id="cd00082">
    <property type="entry name" value="HisKA"/>
    <property type="match status" value="1"/>
</dbReference>
<evidence type="ECO:0000256" key="8">
    <source>
        <dbReference type="ARBA" id="ARBA00022777"/>
    </source>
</evidence>
<evidence type="ECO:0000256" key="11">
    <source>
        <dbReference type="ARBA" id="ARBA00023136"/>
    </source>
</evidence>
<keyword evidence="9 12" id="KW-1133">Transmembrane helix</keyword>
<dbReference type="PRINTS" id="PR00344">
    <property type="entry name" value="BCTRLSENSOR"/>
</dbReference>
<evidence type="ECO:0000256" key="12">
    <source>
        <dbReference type="SAM" id="Phobius"/>
    </source>
</evidence>
<dbReference type="InterPro" id="IPR036097">
    <property type="entry name" value="HisK_dim/P_sf"/>
</dbReference>
<keyword evidence="11 12" id="KW-0472">Membrane</keyword>
<dbReference type="Gene3D" id="3.30.565.10">
    <property type="entry name" value="Histidine kinase-like ATPase, C-terminal domain"/>
    <property type="match status" value="1"/>
</dbReference>
<comment type="catalytic activity">
    <reaction evidence="1">
        <text>ATP + protein L-histidine = ADP + protein N-phospho-L-histidine.</text>
        <dbReference type="EC" id="2.7.13.3"/>
    </reaction>
</comment>
<dbReference type="Proteomes" id="UP000051672">
    <property type="component" value="Unassembled WGS sequence"/>
</dbReference>
<sequence length="333" mass="37921">MGLIDLILWLDPRHLVRVDTVAYLNFIMLLIGVGILVWNFYRSRKWLDQFQQRLQDPDQALDWPMPLGHRRDQQLIEQTYNAVIKAHHSTLETLIDRQTDQQAFIDSWVHEIKVPLAAAGLLSESLEGQAPEEKVDQLSLQLDRINFYIDQVLYYSRLDSFSHDYLLQDYSLKQTLADVIVANRNSFIDQNIQYSFEGTDQKVLTDQKWLSFILTQIISNSLKYTPTGGKITAVVSDDDGEVQLTIKDTGIGIPLDEQHRVFEKGFTGTNGRNANQKATGLGLFLAQQLSEKLGHSLTLASTPGQGTAVTLHFPYLSYYENTGTTLTHQVKRH</sequence>
<keyword evidence="6" id="KW-0808">Transferase</keyword>
<organism evidence="14 15">
    <name type="scientific">Lacticaseibacillus brantae DSM 23927</name>
    <dbReference type="NCBI Taxonomy" id="1423727"/>
    <lineage>
        <taxon>Bacteria</taxon>
        <taxon>Bacillati</taxon>
        <taxon>Bacillota</taxon>
        <taxon>Bacilli</taxon>
        <taxon>Lactobacillales</taxon>
        <taxon>Lactobacillaceae</taxon>
        <taxon>Lacticaseibacillus</taxon>
    </lineage>
</organism>
<dbReference type="InterPro" id="IPR004358">
    <property type="entry name" value="Sig_transdc_His_kin-like_C"/>
</dbReference>
<keyword evidence="15" id="KW-1185">Reference proteome</keyword>
<dbReference type="AlphaFoldDB" id="A0A0R2AYN9"/>
<evidence type="ECO:0000256" key="6">
    <source>
        <dbReference type="ARBA" id="ARBA00022679"/>
    </source>
</evidence>
<dbReference type="EMBL" id="AYZQ01000001">
    <property type="protein sequence ID" value="KRM72462.1"/>
    <property type="molecule type" value="Genomic_DNA"/>
</dbReference>
<dbReference type="InterPro" id="IPR003594">
    <property type="entry name" value="HATPase_dom"/>
</dbReference>
<keyword evidence="4" id="KW-1003">Cell membrane</keyword>
<evidence type="ECO:0000256" key="10">
    <source>
        <dbReference type="ARBA" id="ARBA00023012"/>
    </source>
</evidence>
<dbReference type="PANTHER" id="PTHR45453">
    <property type="entry name" value="PHOSPHATE REGULON SENSOR PROTEIN PHOR"/>
    <property type="match status" value="1"/>
</dbReference>
<dbReference type="STRING" id="1423727.FC34_GL000167"/>
<dbReference type="PANTHER" id="PTHR45453:SF2">
    <property type="entry name" value="HISTIDINE KINASE"/>
    <property type="match status" value="1"/>
</dbReference>
<accession>A0A0R2AYN9</accession>
<dbReference type="GO" id="GO:0016036">
    <property type="term" value="P:cellular response to phosphate starvation"/>
    <property type="evidence" value="ECO:0007669"/>
    <property type="project" value="TreeGrafter"/>
</dbReference>
<proteinExistence type="predicted"/>
<dbReference type="Pfam" id="PF02518">
    <property type="entry name" value="HATPase_c"/>
    <property type="match status" value="1"/>
</dbReference>
<evidence type="ECO:0000256" key="2">
    <source>
        <dbReference type="ARBA" id="ARBA00004651"/>
    </source>
</evidence>
<dbReference type="GO" id="GO:0005886">
    <property type="term" value="C:plasma membrane"/>
    <property type="evidence" value="ECO:0007669"/>
    <property type="project" value="UniProtKB-SubCell"/>
</dbReference>
<evidence type="ECO:0000256" key="3">
    <source>
        <dbReference type="ARBA" id="ARBA00012438"/>
    </source>
</evidence>
<evidence type="ECO:0000256" key="4">
    <source>
        <dbReference type="ARBA" id="ARBA00022475"/>
    </source>
</evidence>
<dbReference type="InterPro" id="IPR050351">
    <property type="entry name" value="BphY/WalK/GraS-like"/>
</dbReference>
<dbReference type="PATRIC" id="fig|1423727.3.peg.167"/>
<evidence type="ECO:0000256" key="7">
    <source>
        <dbReference type="ARBA" id="ARBA00022692"/>
    </source>
</evidence>
<evidence type="ECO:0000256" key="9">
    <source>
        <dbReference type="ARBA" id="ARBA00022989"/>
    </source>
</evidence>
<dbReference type="InterPro" id="IPR003661">
    <property type="entry name" value="HisK_dim/P_dom"/>
</dbReference>
<evidence type="ECO:0000259" key="13">
    <source>
        <dbReference type="PROSITE" id="PS50109"/>
    </source>
</evidence>
<evidence type="ECO:0000313" key="14">
    <source>
        <dbReference type="EMBL" id="KRM72462.1"/>
    </source>
</evidence>
<gene>
    <name evidence="14" type="ORF">FC34_GL000167</name>
</gene>
<keyword evidence="7 12" id="KW-0812">Transmembrane</keyword>
<feature type="transmembrane region" description="Helical" evidence="12">
    <location>
        <begin position="20"/>
        <end position="41"/>
    </location>
</feature>
<dbReference type="SUPFAM" id="SSF47384">
    <property type="entry name" value="Homodimeric domain of signal transducing histidine kinase"/>
    <property type="match status" value="1"/>
</dbReference>
<keyword evidence="8 14" id="KW-0418">Kinase</keyword>
<dbReference type="InterPro" id="IPR036890">
    <property type="entry name" value="HATPase_C_sf"/>
</dbReference>
<dbReference type="PROSITE" id="PS50109">
    <property type="entry name" value="HIS_KIN"/>
    <property type="match status" value="1"/>
</dbReference>
<keyword evidence="5" id="KW-0597">Phosphoprotein</keyword>
<reference evidence="14 15" key="1">
    <citation type="journal article" date="2015" name="Genome Announc.">
        <title>Expanding the biotechnology potential of lactobacilli through comparative genomics of 213 strains and associated genera.</title>
        <authorList>
            <person name="Sun Z."/>
            <person name="Harris H.M."/>
            <person name="McCann A."/>
            <person name="Guo C."/>
            <person name="Argimon S."/>
            <person name="Zhang W."/>
            <person name="Yang X."/>
            <person name="Jeffery I.B."/>
            <person name="Cooney J.C."/>
            <person name="Kagawa T.F."/>
            <person name="Liu W."/>
            <person name="Song Y."/>
            <person name="Salvetti E."/>
            <person name="Wrobel A."/>
            <person name="Rasinkangas P."/>
            <person name="Parkhill J."/>
            <person name="Rea M.C."/>
            <person name="O'Sullivan O."/>
            <person name="Ritari J."/>
            <person name="Douillard F.P."/>
            <person name="Paul Ross R."/>
            <person name="Yang R."/>
            <person name="Briner A.E."/>
            <person name="Felis G.E."/>
            <person name="de Vos W.M."/>
            <person name="Barrangou R."/>
            <person name="Klaenhammer T.R."/>
            <person name="Caufield P.W."/>
            <person name="Cui Y."/>
            <person name="Zhang H."/>
            <person name="O'Toole P.W."/>
        </authorList>
    </citation>
    <scope>NUCLEOTIDE SEQUENCE [LARGE SCALE GENOMIC DNA]</scope>
    <source>
        <strain evidence="14 15">DSM 23927</strain>
    </source>
</reference>
<feature type="domain" description="Histidine kinase" evidence="13">
    <location>
        <begin position="107"/>
        <end position="317"/>
    </location>
</feature>
<name>A0A0R2AYN9_9LACO</name>
<comment type="subcellular location">
    <subcellularLocation>
        <location evidence="2">Cell membrane</location>
        <topology evidence="2">Multi-pass membrane protein</topology>
    </subcellularLocation>
</comment>
<dbReference type="GO" id="GO:0000155">
    <property type="term" value="F:phosphorelay sensor kinase activity"/>
    <property type="evidence" value="ECO:0007669"/>
    <property type="project" value="InterPro"/>
</dbReference>
<dbReference type="SMART" id="SM00387">
    <property type="entry name" value="HATPase_c"/>
    <property type="match status" value="1"/>
</dbReference>
<evidence type="ECO:0000313" key="15">
    <source>
        <dbReference type="Proteomes" id="UP000051672"/>
    </source>
</evidence>
<dbReference type="SUPFAM" id="SSF55874">
    <property type="entry name" value="ATPase domain of HSP90 chaperone/DNA topoisomerase II/histidine kinase"/>
    <property type="match status" value="1"/>
</dbReference>
<protein>
    <recommendedName>
        <fullName evidence="3">histidine kinase</fullName>
        <ecNumber evidence="3">2.7.13.3</ecNumber>
    </recommendedName>
</protein>
<dbReference type="GO" id="GO:0004721">
    <property type="term" value="F:phosphoprotein phosphatase activity"/>
    <property type="evidence" value="ECO:0007669"/>
    <property type="project" value="TreeGrafter"/>
</dbReference>
<dbReference type="EC" id="2.7.13.3" evidence="3"/>
<dbReference type="SMART" id="SM00388">
    <property type="entry name" value="HisKA"/>
    <property type="match status" value="1"/>
</dbReference>